<evidence type="ECO:0000313" key="2">
    <source>
        <dbReference type="EMBL" id="TSE09476.1"/>
    </source>
</evidence>
<accession>A0A554VME2</accession>
<comment type="caution">
    <text evidence="2">The sequence shown here is derived from an EMBL/GenBank/DDBJ whole genome shotgun (WGS) entry which is preliminary data.</text>
</comment>
<dbReference type="Gene3D" id="1.20.120.450">
    <property type="entry name" value="dinb family like domain"/>
    <property type="match status" value="1"/>
</dbReference>
<organism evidence="2 3">
    <name type="scientific">Aquimarina algiphila</name>
    <dbReference type="NCBI Taxonomy" id="2047982"/>
    <lineage>
        <taxon>Bacteria</taxon>
        <taxon>Pseudomonadati</taxon>
        <taxon>Bacteroidota</taxon>
        <taxon>Flavobacteriia</taxon>
        <taxon>Flavobacteriales</taxon>
        <taxon>Flavobacteriaceae</taxon>
        <taxon>Aquimarina</taxon>
    </lineage>
</organism>
<reference evidence="2 3" key="1">
    <citation type="submission" date="2019-07" db="EMBL/GenBank/DDBJ databases">
        <title>The draft genome sequence of Aquimarina algiphila M91.</title>
        <authorList>
            <person name="Meng X."/>
        </authorList>
    </citation>
    <scope>NUCLEOTIDE SEQUENCE [LARGE SCALE GENOMIC DNA]</scope>
    <source>
        <strain evidence="2 3">M91</strain>
    </source>
</reference>
<dbReference type="RefSeq" id="WP_109439222.1">
    <property type="nucleotide sequence ID" value="NZ_CANLVC010000001.1"/>
</dbReference>
<dbReference type="OrthoDB" id="1162179at2"/>
<dbReference type="Proteomes" id="UP000318833">
    <property type="component" value="Unassembled WGS sequence"/>
</dbReference>
<protein>
    <submittedName>
        <fullName evidence="2">DinB family protein</fullName>
    </submittedName>
</protein>
<sequence>MKQLIISSINHNLNNAIALLDAIDSNTYKNTSVGPYYSSIGSHIRHTLDFFDCIISGLDSNNIDLTARKRDETLSTDKKSAINYIYQLQETLLSYVDVNTDYLINVTDNMGQGKVTVNYTLESILSHANSHATHHYAIIGYILDHLKVEIKINGFGYNPTSPVNKREGI</sequence>
<dbReference type="Pfam" id="PF12867">
    <property type="entry name" value="DinB_2"/>
    <property type="match status" value="1"/>
</dbReference>
<feature type="domain" description="DinB-like" evidence="1">
    <location>
        <begin position="15"/>
        <end position="139"/>
    </location>
</feature>
<dbReference type="SUPFAM" id="SSF109854">
    <property type="entry name" value="DinB/YfiT-like putative metalloenzymes"/>
    <property type="match status" value="1"/>
</dbReference>
<dbReference type="InterPro" id="IPR024775">
    <property type="entry name" value="DinB-like"/>
</dbReference>
<keyword evidence="3" id="KW-1185">Reference proteome</keyword>
<evidence type="ECO:0000259" key="1">
    <source>
        <dbReference type="Pfam" id="PF12867"/>
    </source>
</evidence>
<dbReference type="InterPro" id="IPR034660">
    <property type="entry name" value="DinB/YfiT-like"/>
</dbReference>
<gene>
    <name evidence="2" type="ORF">FOF46_08190</name>
</gene>
<dbReference type="EMBL" id="VLNR01000013">
    <property type="protein sequence ID" value="TSE09476.1"/>
    <property type="molecule type" value="Genomic_DNA"/>
</dbReference>
<dbReference type="AlphaFoldDB" id="A0A554VME2"/>
<evidence type="ECO:0000313" key="3">
    <source>
        <dbReference type="Proteomes" id="UP000318833"/>
    </source>
</evidence>
<name>A0A554VME2_9FLAO</name>
<proteinExistence type="predicted"/>